<dbReference type="PROSITE" id="PS51050">
    <property type="entry name" value="ZF_CW"/>
    <property type="match status" value="1"/>
</dbReference>
<evidence type="ECO:0000256" key="3">
    <source>
        <dbReference type="ARBA" id="ARBA00022833"/>
    </source>
</evidence>
<evidence type="ECO:0000256" key="2">
    <source>
        <dbReference type="ARBA" id="ARBA00022771"/>
    </source>
</evidence>
<evidence type="ECO:0000259" key="6">
    <source>
        <dbReference type="PROSITE" id="PS51050"/>
    </source>
</evidence>
<dbReference type="Gene3D" id="3.30.40.10">
    <property type="entry name" value="Zinc/RING finger domain, C3HC4 (zinc finger)"/>
    <property type="match status" value="1"/>
</dbReference>
<accession>A0AAD3SWP2</accession>
<dbReference type="GO" id="GO:0006338">
    <property type="term" value="P:chromatin remodeling"/>
    <property type="evidence" value="ECO:0007669"/>
    <property type="project" value="InterPro"/>
</dbReference>
<reference evidence="7" key="1">
    <citation type="submission" date="2023-05" db="EMBL/GenBank/DDBJ databases">
        <title>Nepenthes gracilis genome sequencing.</title>
        <authorList>
            <person name="Fukushima K."/>
        </authorList>
    </citation>
    <scope>NUCLEOTIDE SEQUENCE</scope>
    <source>
        <strain evidence="7">SING2019-196</strain>
    </source>
</reference>
<dbReference type="FunFam" id="3.30.40.100:FF:000005">
    <property type="entry name" value="uncharacterized protein LOC106759733 isoform X4"/>
    <property type="match status" value="1"/>
</dbReference>
<gene>
    <name evidence="7" type="ORF">Nepgr_019783</name>
</gene>
<dbReference type="AlphaFoldDB" id="A0AAD3SWP2"/>
<sequence>MPLAPVSIIETAQVLFEFPCGSLRLSSCWQIVQRFGHLKHAKIQSGENMCSKCDVCIDYGCSKTVANMEGKKNPDGSSFLSHIRSSSELSAVTSAAKSSAPTFVYKRRKLQKSHATAFQPNVSANTLSRNNLVYRRRKLQRDPVSIFPTQVSQNISPNAKSTCACLSIVRSEYPLPQAMQKYAVCEVLNETVDGCSAVEHGSDVKNKMNRAAELCSGNDSCSSSLLDMDHGSASLKTELDDTGECSSSGALRQAIGEDLSEKELLISILKRNGLLSRFRPNQRCASSEDAPSCSGSGSSHPCNVCGHLETAENLLICDHCEEAFHVSCCNPIIRKIPDDEWYCQSCFKKKHIIMETTKKSPIIRSEASSRIAASKGESGPIALMLKDPDPYTTGVRIGKSFQADVPDWCGPMTEDSDALGEPLELDPLDSFHLPVLSSNKASRSNSIGNWLQCQEVVVGVGESRDGFICGKWRRAPLFVDQTDNWDCFQSFLWDPTHADCAVPQELETVQVLKQLKYIEMLKPRLTAKRWRLDTAAVNGS</sequence>
<dbReference type="GO" id="GO:0008270">
    <property type="term" value="F:zinc ion binding"/>
    <property type="evidence" value="ECO:0007669"/>
    <property type="project" value="UniProtKB-KW"/>
</dbReference>
<evidence type="ECO:0000313" key="7">
    <source>
        <dbReference type="EMBL" id="GMH17942.1"/>
    </source>
</evidence>
<dbReference type="GO" id="GO:0031445">
    <property type="term" value="P:regulation of heterochromatin formation"/>
    <property type="evidence" value="ECO:0007669"/>
    <property type="project" value="TreeGrafter"/>
</dbReference>
<dbReference type="Pfam" id="PF00628">
    <property type="entry name" value="PHD"/>
    <property type="match status" value="1"/>
</dbReference>
<dbReference type="InterPro" id="IPR019787">
    <property type="entry name" value="Znf_PHD-finger"/>
</dbReference>
<dbReference type="GO" id="GO:0000228">
    <property type="term" value="C:nuclear chromosome"/>
    <property type="evidence" value="ECO:0007669"/>
    <property type="project" value="TreeGrafter"/>
</dbReference>
<evidence type="ECO:0000259" key="5">
    <source>
        <dbReference type="PROSITE" id="PS50016"/>
    </source>
</evidence>
<dbReference type="GO" id="GO:0045740">
    <property type="term" value="P:positive regulation of DNA replication"/>
    <property type="evidence" value="ECO:0007669"/>
    <property type="project" value="TreeGrafter"/>
</dbReference>
<dbReference type="PANTHER" id="PTHR46510">
    <property type="entry name" value="BROMODOMAIN ADJACENT TO ZINC FINGER DOMAIN PROTEIN 1A"/>
    <property type="match status" value="1"/>
</dbReference>
<dbReference type="PROSITE" id="PS50016">
    <property type="entry name" value="ZF_PHD_2"/>
    <property type="match status" value="1"/>
</dbReference>
<dbReference type="GO" id="GO:0006355">
    <property type="term" value="P:regulation of DNA-templated transcription"/>
    <property type="evidence" value="ECO:0007669"/>
    <property type="project" value="TreeGrafter"/>
</dbReference>
<dbReference type="GO" id="GO:0003677">
    <property type="term" value="F:DNA binding"/>
    <property type="evidence" value="ECO:0007669"/>
    <property type="project" value="TreeGrafter"/>
</dbReference>
<keyword evidence="2 4" id="KW-0863">Zinc-finger</keyword>
<dbReference type="InterPro" id="IPR013083">
    <property type="entry name" value="Znf_RING/FYVE/PHD"/>
</dbReference>
<dbReference type="PROSITE" id="PS01359">
    <property type="entry name" value="ZF_PHD_1"/>
    <property type="match status" value="1"/>
</dbReference>
<protein>
    <submittedName>
        <fullName evidence="7">Uncharacterized protein</fullName>
    </submittedName>
</protein>
<dbReference type="InterPro" id="IPR001965">
    <property type="entry name" value="Znf_PHD"/>
</dbReference>
<keyword evidence="1" id="KW-0479">Metal-binding</keyword>
<dbReference type="InterPro" id="IPR019786">
    <property type="entry name" value="Zinc_finger_PHD-type_CS"/>
</dbReference>
<name>A0AAD3SWP2_NEPGR</name>
<dbReference type="EMBL" id="BSYO01000018">
    <property type="protein sequence ID" value="GMH17942.1"/>
    <property type="molecule type" value="Genomic_DNA"/>
</dbReference>
<keyword evidence="8" id="KW-1185">Reference proteome</keyword>
<comment type="caution">
    <text evidence="7">The sequence shown here is derived from an EMBL/GenBank/DDBJ whole genome shotgun (WGS) entry which is preliminary data.</text>
</comment>
<keyword evidence="3" id="KW-0862">Zinc</keyword>
<dbReference type="InterPro" id="IPR047171">
    <property type="entry name" value="BAZ1A"/>
</dbReference>
<evidence type="ECO:0000256" key="4">
    <source>
        <dbReference type="PROSITE-ProRule" id="PRU00146"/>
    </source>
</evidence>
<dbReference type="GO" id="GO:0008623">
    <property type="term" value="C:CHRAC"/>
    <property type="evidence" value="ECO:0007669"/>
    <property type="project" value="TreeGrafter"/>
</dbReference>
<dbReference type="InterPro" id="IPR011011">
    <property type="entry name" value="Znf_FYVE_PHD"/>
</dbReference>
<dbReference type="PANTHER" id="PTHR46510:SF1">
    <property type="entry name" value="BROMODOMAIN ADJACENT TO ZINC FINGER DOMAIN PROTEIN 1A"/>
    <property type="match status" value="1"/>
</dbReference>
<dbReference type="SUPFAM" id="SSF57903">
    <property type="entry name" value="FYVE/PHD zinc finger"/>
    <property type="match status" value="1"/>
</dbReference>
<proteinExistence type="predicted"/>
<organism evidence="7 8">
    <name type="scientific">Nepenthes gracilis</name>
    <name type="common">Slender pitcher plant</name>
    <dbReference type="NCBI Taxonomy" id="150966"/>
    <lineage>
        <taxon>Eukaryota</taxon>
        <taxon>Viridiplantae</taxon>
        <taxon>Streptophyta</taxon>
        <taxon>Embryophyta</taxon>
        <taxon>Tracheophyta</taxon>
        <taxon>Spermatophyta</taxon>
        <taxon>Magnoliopsida</taxon>
        <taxon>eudicotyledons</taxon>
        <taxon>Gunneridae</taxon>
        <taxon>Pentapetalae</taxon>
        <taxon>Caryophyllales</taxon>
        <taxon>Nepenthaceae</taxon>
        <taxon>Nepenthes</taxon>
    </lineage>
</organism>
<dbReference type="Gene3D" id="3.30.40.100">
    <property type="match status" value="1"/>
</dbReference>
<evidence type="ECO:0000256" key="1">
    <source>
        <dbReference type="ARBA" id="ARBA00022723"/>
    </source>
</evidence>
<dbReference type="Proteomes" id="UP001279734">
    <property type="component" value="Unassembled WGS sequence"/>
</dbReference>
<feature type="domain" description="CW-type" evidence="6">
    <location>
        <begin position="444"/>
        <end position="508"/>
    </location>
</feature>
<evidence type="ECO:0000313" key="8">
    <source>
        <dbReference type="Proteomes" id="UP001279734"/>
    </source>
</evidence>
<dbReference type="InterPro" id="IPR011124">
    <property type="entry name" value="Znf_CW"/>
</dbReference>
<feature type="domain" description="PHD-type" evidence="5">
    <location>
        <begin position="299"/>
        <end position="349"/>
    </location>
</feature>
<dbReference type="SMART" id="SM00249">
    <property type="entry name" value="PHD"/>
    <property type="match status" value="1"/>
</dbReference>